<dbReference type="EMBL" id="CAKOGL010000007">
    <property type="protein sequence ID" value="CAH2088696.1"/>
    <property type="molecule type" value="Genomic_DNA"/>
</dbReference>
<keyword evidence="2" id="KW-1185">Reference proteome</keyword>
<sequence length="124" mass="14752">MGFKYAKCQSKRSRIIVERSDIAARRAKYILRLRKNRLQDKRPVVYLDENYIHASYHLLKCWQGENEFGVLFHESIGARWIISHSGGKNGFIPNCLLIFKSNTKSSDYHEDMNVQNFMRWRKNI</sequence>
<comment type="caution">
    <text evidence="1">The sequence shown here is derived from an EMBL/GenBank/DDBJ whole genome shotgun (WGS) entry which is preliminary data.</text>
</comment>
<accession>A0AAU9TNF1</accession>
<gene>
    <name evidence="1" type="ORF">EEDITHA_LOCUS4835</name>
</gene>
<dbReference type="Proteomes" id="UP001153954">
    <property type="component" value="Unassembled WGS sequence"/>
</dbReference>
<organism evidence="1 2">
    <name type="scientific">Euphydryas editha</name>
    <name type="common">Edith's checkerspot</name>
    <dbReference type="NCBI Taxonomy" id="104508"/>
    <lineage>
        <taxon>Eukaryota</taxon>
        <taxon>Metazoa</taxon>
        <taxon>Ecdysozoa</taxon>
        <taxon>Arthropoda</taxon>
        <taxon>Hexapoda</taxon>
        <taxon>Insecta</taxon>
        <taxon>Pterygota</taxon>
        <taxon>Neoptera</taxon>
        <taxon>Endopterygota</taxon>
        <taxon>Lepidoptera</taxon>
        <taxon>Glossata</taxon>
        <taxon>Ditrysia</taxon>
        <taxon>Papilionoidea</taxon>
        <taxon>Nymphalidae</taxon>
        <taxon>Nymphalinae</taxon>
        <taxon>Euphydryas</taxon>
    </lineage>
</organism>
<evidence type="ECO:0000313" key="2">
    <source>
        <dbReference type="Proteomes" id="UP001153954"/>
    </source>
</evidence>
<protein>
    <recommendedName>
        <fullName evidence="3">Transposase</fullName>
    </recommendedName>
</protein>
<dbReference type="AlphaFoldDB" id="A0AAU9TNF1"/>
<evidence type="ECO:0000313" key="1">
    <source>
        <dbReference type="EMBL" id="CAH2088696.1"/>
    </source>
</evidence>
<reference evidence="1" key="1">
    <citation type="submission" date="2022-03" db="EMBL/GenBank/DDBJ databases">
        <authorList>
            <person name="Tunstrom K."/>
        </authorList>
    </citation>
    <scope>NUCLEOTIDE SEQUENCE</scope>
</reference>
<proteinExistence type="predicted"/>
<evidence type="ECO:0008006" key="3">
    <source>
        <dbReference type="Google" id="ProtNLM"/>
    </source>
</evidence>
<name>A0AAU9TNF1_EUPED</name>